<reference evidence="2" key="1">
    <citation type="submission" date="2021-01" db="EMBL/GenBank/DDBJ databases">
        <title>Chlamydial infections in birds of prey presented to California wildlife rehabilitation facilities.</title>
        <authorList>
            <person name="Seibert B.A."/>
            <person name="Keel M.K."/>
            <person name="Kelly T.R."/>
            <person name="Nilsen R.A."/>
            <person name="Pesti D.R."/>
            <person name="Ciembor P.X."/>
            <person name="Gregory C.R."/>
            <person name="Ritchie B.W."/>
            <person name="Hawkins M.G."/>
        </authorList>
    </citation>
    <scope>NUCLEOTIDE SEQUENCE [LARGE SCALE GENOMIC DNA]</scope>
    <source>
        <strain evidence="2">SWA</strain>
    </source>
</reference>
<evidence type="ECO:0000313" key="2">
    <source>
        <dbReference type="EMBL" id="QXE28018.1"/>
    </source>
</evidence>
<keyword evidence="3" id="KW-1185">Reference proteome</keyword>
<evidence type="ECO:0000313" key="3">
    <source>
        <dbReference type="Proteomes" id="UP000683565"/>
    </source>
</evidence>
<sequence>MINLSRLCSCLSLTKNSETSQGVCQSKSLKISLAVLAVAIPIILMVVGGLGLAGSTSLGLLIFGGISLAVACLVSATSFIRSRQSIRISEESGRTLQPCPELTAEGRAALESAMRKLNEARDTLQQPVNWGYLHAPTNPDISPLLSLRCRKNNEVLQLLHVDENGLVAFPDNEAASNPALTNAITELMELSFAVSILSLRDLEIYRRRFPEVTSNLEALASQSSYHYQTFYHMSRSYSLLRHLHMYSQNDVPNAEIRSRQARFYQEGTSESYWRSLYNCFCEQARWYIGDEQQAIEREIRLIKHSTADTSCYSFQYPGTTPT</sequence>
<feature type="transmembrane region" description="Helical" evidence="1">
    <location>
        <begin position="31"/>
        <end position="52"/>
    </location>
</feature>
<dbReference type="EMBL" id="CP067334">
    <property type="protein sequence ID" value="QXE28018.1"/>
    <property type="molecule type" value="Genomic_DNA"/>
</dbReference>
<evidence type="ECO:0000256" key="1">
    <source>
        <dbReference type="SAM" id="Phobius"/>
    </source>
</evidence>
<dbReference type="RefSeq" id="WP_131744398.1">
    <property type="nucleotide sequence ID" value="NZ_CAAAFM010000002.1"/>
</dbReference>
<keyword evidence="1" id="KW-0812">Transmembrane</keyword>
<feature type="transmembrane region" description="Helical" evidence="1">
    <location>
        <begin position="58"/>
        <end position="80"/>
    </location>
</feature>
<keyword evidence="1" id="KW-0472">Membrane</keyword>
<keyword evidence="1" id="KW-1133">Transmembrane helix</keyword>
<dbReference type="Proteomes" id="UP000683565">
    <property type="component" value="Chromosome"/>
</dbReference>
<name>A0ABX8LCJ0_9CHLA</name>
<proteinExistence type="predicted"/>
<organism evidence="2 3">
    <name type="scientific">Chlamydia buteonis</name>
    <dbReference type="NCBI Taxonomy" id="2494525"/>
    <lineage>
        <taxon>Bacteria</taxon>
        <taxon>Pseudomonadati</taxon>
        <taxon>Chlamydiota</taxon>
        <taxon>Chlamydiia</taxon>
        <taxon>Chlamydiales</taxon>
        <taxon>Chlamydiaceae</taxon>
        <taxon>Chlamydia/Chlamydophila group</taxon>
        <taxon>Chlamydia</taxon>
    </lineage>
</organism>
<gene>
    <name evidence="2" type="ORF">JJJ19_00425</name>
</gene>
<evidence type="ECO:0008006" key="4">
    <source>
        <dbReference type="Google" id="ProtNLM"/>
    </source>
</evidence>
<accession>A0ABX8LCJ0</accession>
<protein>
    <recommendedName>
        <fullName evidence="4">Inclusion membrane protein</fullName>
    </recommendedName>
</protein>